<dbReference type="Proteomes" id="UP000504637">
    <property type="component" value="Unplaced"/>
</dbReference>
<organism evidence="8">
    <name type="scientific">Dissoconium aciculare CBS 342.82</name>
    <dbReference type="NCBI Taxonomy" id="1314786"/>
    <lineage>
        <taxon>Eukaryota</taxon>
        <taxon>Fungi</taxon>
        <taxon>Dikarya</taxon>
        <taxon>Ascomycota</taxon>
        <taxon>Pezizomycotina</taxon>
        <taxon>Dothideomycetes</taxon>
        <taxon>Dothideomycetidae</taxon>
        <taxon>Mycosphaerellales</taxon>
        <taxon>Dissoconiaceae</taxon>
        <taxon>Dissoconium</taxon>
    </lineage>
</organism>
<feature type="region of interest" description="Disordered" evidence="5">
    <location>
        <begin position="38"/>
        <end position="85"/>
    </location>
</feature>
<evidence type="ECO:0000259" key="6">
    <source>
        <dbReference type="PROSITE" id="PS51700"/>
    </source>
</evidence>
<feature type="compositionally biased region" description="Low complexity" evidence="5">
    <location>
        <begin position="1178"/>
        <end position="1192"/>
    </location>
</feature>
<keyword evidence="4" id="KW-0159">Chromosome partition</keyword>
<reference evidence="8" key="1">
    <citation type="submission" date="2020-01" db="EMBL/GenBank/DDBJ databases">
        <authorList>
            <consortium name="DOE Joint Genome Institute"/>
            <person name="Haridas S."/>
            <person name="Albert R."/>
            <person name="Binder M."/>
            <person name="Bloem J."/>
            <person name="Labutti K."/>
            <person name="Salamov A."/>
            <person name="Andreopoulos B."/>
            <person name="Baker S.E."/>
            <person name="Barry K."/>
            <person name="Bills G."/>
            <person name="Bluhm B.H."/>
            <person name="Cannon C."/>
            <person name="Castanera R."/>
            <person name="Culley D.E."/>
            <person name="Daum C."/>
            <person name="Ezra D."/>
            <person name="Gonzalez J.B."/>
            <person name="Henrissat B."/>
            <person name="Kuo A."/>
            <person name="Liang C."/>
            <person name="Lipzen A."/>
            <person name="Lutzoni F."/>
            <person name="Magnuson J."/>
            <person name="Mondo S."/>
            <person name="Nolan M."/>
            <person name="Ohm R."/>
            <person name="Pangilinan J."/>
            <person name="Park H.-J."/>
            <person name="Ramirez L."/>
            <person name="Alfaro M."/>
            <person name="Sun H."/>
            <person name="Tritt A."/>
            <person name="Yoshinaga Y."/>
            <person name="Zwiers L.-H."/>
            <person name="Turgeon B.G."/>
            <person name="Goodwin S.B."/>
            <person name="Spatafora J.W."/>
            <person name="Crous P.W."/>
            <person name="Grigoriev I.V."/>
        </authorList>
    </citation>
    <scope>NUCLEOTIDE SEQUENCE</scope>
    <source>
        <strain evidence="8">CBS 342.82</strain>
    </source>
</reference>
<evidence type="ECO:0000256" key="2">
    <source>
        <dbReference type="ARBA" id="ARBA00012489"/>
    </source>
</evidence>
<protein>
    <recommendedName>
        <fullName evidence="2">separase</fullName>
        <ecNumber evidence="2">3.4.22.49</ecNumber>
    </recommendedName>
</protein>
<feature type="region of interest" description="Disordered" evidence="5">
    <location>
        <begin position="1151"/>
        <end position="1193"/>
    </location>
</feature>
<dbReference type="OrthoDB" id="10255632at2759"/>
<dbReference type="GO" id="GO:0072686">
    <property type="term" value="C:mitotic spindle"/>
    <property type="evidence" value="ECO:0007669"/>
    <property type="project" value="TreeGrafter"/>
</dbReference>
<evidence type="ECO:0000256" key="4">
    <source>
        <dbReference type="ARBA" id="ARBA00022829"/>
    </source>
</evidence>
<dbReference type="GO" id="GO:0005737">
    <property type="term" value="C:cytoplasm"/>
    <property type="evidence" value="ECO:0007669"/>
    <property type="project" value="TreeGrafter"/>
</dbReference>
<name>A0A6J3MIP5_9PEZI</name>
<feature type="compositionally biased region" description="Low complexity" evidence="5">
    <location>
        <begin position="1922"/>
        <end position="1932"/>
    </location>
</feature>
<dbReference type="RefSeq" id="XP_033464610.1">
    <property type="nucleotide sequence ID" value="XM_033602390.1"/>
</dbReference>
<dbReference type="GO" id="GO:0005634">
    <property type="term" value="C:nucleus"/>
    <property type="evidence" value="ECO:0007669"/>
    <property type="project" value="InterPro"/>
</dbReference>
<dbReference type="PROSITE" id="PS51700">
    <property type="entry name" value="SEPARIN"/>
    <property type="match status" value="1"/>
</dbReference>
<proteinExistence type="predicted"/>
<dbReference type="PANTHER" id="PTHR12792">
    <property type="entry name" value="EXTRA SPINDLE POLES 1-RELATED"/>
    <property type="match status" value="1"/>
</dbReference>
<reference evidence="8" key="2">
    <citation type="submission" date="2020-04" db="EMBL/GenBank/DDBJ databases">
        <authorList>
            <consortium name="NCBI Genome Project"/>
        </authorList>
    </citation>
    <scope>NUCLEOTIDE SEQUENCE</scope>
    <source>
        <strain evidence="8">CBS 342.82</strain>
    </source>
</reference>
<reference evidence="8" key="3">
    <citation type="submission" date="2025-08" db="UniProtKB">
        <authorList>
            <consortium name="RefSeq"/>
        </authorList>
    </citation>
    <scope>IDENTIFICATION</scope>
    <source>
        <strain evidence="8">CBS 342.82</strain>
    </source>
</reference>
<evidence type="ECO:0000256" key="5">
    <source>
        <dbReference type="SAM" id="MobiDB-lite"/>
    </source>
</evidence>
<evidence type="ECO:0000256" key="3">
    <source>
        <dbReference type="ARBA" id="ARBA00022801"/>
    </source>
</evidence>
<dbReference type="GO" id="GO:0004197">
    <property type="term" value="F:cysteine-type endopeptidase activity"/>
    <property type="evidence" value="ECO:0007669"/>
    <property type="project" value="InterPro"/>
</dbReference>
<evidence type="ECO:0000313" key="7">
    <source>
        <dbReference type="Proteomes" id="UP000504637"/>
    </source>
</evidence>
<feature type="region of interest" description="Disordered" evidence="5">
    <location>
        <begin position="1892"/>
        <end position="1949"/>
    </location>
</feature>
<gene>
    <name evidence="8" type="ORF">K489DRAFT_349058</name>
</gene>
<keyword evidence="3" id="KW-0378">Hydrolase</keyword>
<dbReference type="Pfam" id="PF03568">
    <property type="entry name" value="Separin_C"/>
    <property type="match status" value="1"/>
</dbReference>
<dbReference type="InterPro" id="IPR005314">
    <property type="entry name" value="Peptidase_C50"/>
</dbReference>
<dbReference type="GO" id="GO:0044732">
    <property type="term" value="C:mitotic spindle pole body"/>
    <property type="evidence" value="ECO:0007669"/>
    <property type="project" value="TreeGrafter"/>
</dbReference>
<dbReference type="GeneID" id="54360190"/>
<evidence type="ECO:0000256" key="1">
    <source>
        <dbReference type="ARBA" id="ARBA00000451"/>
    </source>
</evidence>
<comment type="catalytic activity">
    <reaction evidence="1">
        <text>All bonds known to be hydrolyzed by this endopeptidase have arginine in P1 and an acidic residue in P4. P6 is often occupied by an acidic residue or by a hydroxy-amino-acid residue, the phosphorylation of which enhances cleavage.</text>
        <dbReference type="EC" id="3.4.22.49"/>
    </reaction>
</comment>
<dbReference type="GO" id="GO:0006508">
    <property type="term" value="P:proteolysis"/>
    <property type="evidence" value="ECO:0007669"/>
    <property type="project" value="InterPro"/>
</dbReference>
<sequence>MSAGHEIEIIKTAISSFQANTHTVTCLQRLLSLVQTPSTRDNAEKAKQAVRPGQASRNRKTNGADHQDSQISGASEKSRARQYEPADIPQKTRFALATDIVNLSLRVLTDCSRKREAQNNLCPRASSPLESKRASDGYVVCTAEIARLGFLYLRLVDTKKHGLREPQRLQLESGMLALVARLVALNLDSLAIKELVAVKKMLEGDATISKPGKIGASKQKSVTRESAATLLDLQVDLEGQPDLVTPLLNYQTYVLRLMSRQSDTGSINVAICNLRTESNVSPLKVILRYARIPSNREKAIRRLETLATVLSGLAPALSHSADSVACDPNSSLSPIIAFELHCLALETQLELWKLAGHEIDAEREVLQPYYRCLATALRRATKMSSVSDLLELSMSFYKKIQIVASKQLDSSNTATGFAIHKTLSTLAERASRKREAIMWTTKAEQNSQAAESSARRMSILVQRALRALATDANDGTILNLLEAARSAFKQAVSGTSQDYELLLSDLAEFVQGRAVPDKEIFRAVSHDICVEAAAFATRFSRTYPDRDTKNSLVIIDAAIAGSDSSQAMIKWVGKDTFGIFKRAGVLRDVSQHAAANSMLAAWSSSRVATTFGRMIKALIIRVHKQSLPRDSLLEWDEEITDLSEKGILLEWQLKCVVELARKTRYDQVSKEMAAEILSKLAHTYSSTAFPLRRARVGLVAMQMKQECSEVLLSKAGHSTWAECSIDIDHMGLDSGLVAYVANTMAMSAVFRLFGQGQPSMEQIRPQIEIWRGLLGTCSGSRSVADVVEDPNLLANQISGLTEYFMALGEASSALTVALLLVNFSQAAKFSKVAQLSNLISLARACLACQLVELAETTLAEALAILRTTEDTDTIRTEIMQLRLCQASCSLMANEIAKSQSFLDMGEQLHLEQRSGTSESRSNRLLHGQAWLIHSQLAQALGDHSSALCMAKRAVKVLNIVWSLLDKKGEKQEVASVEESDVDTVAAKIRKLNLGSTKDKPASSSNDAHLRAAMKWPVIPSLCAALLHLSTIYRQHGIFQEAKFYSDQALKVAEAIGPCELLARVRYHRIGLFIVGGLIEDAELSLAVGNQEWHSPSLIRVEQLQAKAGVAAKNGSIEESIEFLDEADRELTVLATAVPVIEFQRYADGADQSATGAEKAPIPSLKSARNTKDSKSRPAAQRARSKQAAASTTAKKEDVKVIPVALQKLKSRIRLAKQSLEAHTDCSAVDIMISTNVAGDRAPETETQHLKMRTAISETTAAVAKDTSSVVLQESTLAMPAIMAGELHQSSDTKRPARKADIRLAGRKAQAVSEHSNPSGLQSVWDHFASKNALVASDNTATAHFEASMLCQLSMLMTITSHSLPEPQLVACAIEYARMNASRKYASVAYSDREHAEPQSLHAWPDKNMLSPTQHQTPVDFQQCYVDILPATWTAVSMSLNAESDELCLTRYRCSQPPLVVRLPFARHKPDSEEDEPFDFHMGKEELKEIIELSNYSCHNAGDTSAKGAKSKWWTEREALDRRLQELLINIENLWLGGFKGILLESRPYPEALIRFRKAFDAVLNRHLPSRQVQKRGSVRLSLDDQILELFVNLGTDEQEGLDEALSDLMYFVVDMLQLKGENNAYDEIDFDAAVVEITDALQAYHDSVADEDSSRGHIILVLDRRLHVFPWENIPFLEGVSVSRIDSMITLHDRIIDMRAQQRFAEESMYTISRESGCYILNPSKDLTATEKTLGPSLHKLQTAENKWISIVGRPPSEEDFVSALANSAITLYFGHGAGAQYIRTRAVRRLERCSEVVWLMGCSSGAATEYDSLEPFLVPLAYLVAGQRSEDTSSTSAPEQATSVQIPAGGRTKCMAVVATLWDVTDKDIDRFSLAIGEEWGLWSDTQEATALPAKTPKKREAIAVYSTPQRQPKTPKTPKVRPTPAETRTPARSRSRPRDRNKSKQSLVDAVARSRDVCYLRYLNGAAPVVYGLPVYLDD</sequence>
<accession>A0A6J3MIP5</accession>
<feature type="domain" description="Peptidase C50" evidence="6">
    <location>
        <begin position="1714"/>
        <end position="1814"/>
    </location>
</feature>
<dbReference type="GO" id="GO:0051307">
    <property type="term" value="P:meiotic chromosome separation"/>
    <property type="evidence" value="ECO:0007669"/>
    <property type="project" value="TreeGrafter"/>
</dbReference>
<dbReference type="PANTHER" id="PTHR12792:SF0">
    <property type="entry name" value="SEPARIN"/>
    <property type="match status" value="1"/>
</dbReference>
<keyword evidence="7" id="KW-1185">Reference proteome</keyword>
<dbReference type="InterPro" id="IPR030397">
    <property type="entry name" value="SEPARIN_core_dom"/>
</dbReference>
<evidence type="ECO:0000313" key="8">
    <source>
        <dbReference type="RefSeq" id="XP_033464610.1"/>
    </source>
</evidence>
<dbReference type="EC" id="3.4.22.49" evidence="2"/>